<evidence type="ECO:0000313" key="1">
    <source>
        <dbReference type="EMBL" id="GAA1553206.1"/>
    </source>
</evidence>
<dbReference type="InterPro" id="IPR011051">
    <property type="entry name" value="RmlC_Cupin_sf"/>
</dbReference>
<dbReference type="Proteomes" id="UP001500393">
    <property type="component" value="Unassembled WGS sequence"/>
</dbReference>
<gene>
    <name evidence="1" type="ORF">GCM10009789_03400</name>
</gene>
<dbReference type="RefSeq" id="WP_344208966.1">
    <property type="nucleotide sequence ID" value="NZ_BAAAOS010000005.1"/>
</dbReference>
<evidence type="ECO:0008006" key="3">
    <source>
        <dbReference type="Google" id="ProtNLM"/>
    </source>
</evidence>
<dbReference type="InterPro" id="IPR014710">
    <property type="entry name" value="RmlC-like_jellyroll"/>
</dbReference>
<protein>
    <recommendedName>
        <fullName evidence="3">Cupin domain-containing protein</fullName>
    </recommendedName>
</protein>
<dbReference type="EMBL" id="BAAAOS010000005">
    <property type="protein sequence ID" value="GAA1553206.1"/>
    <property type="molecule type" value="Genomic_DNA"/>
</dbReference>
<accession>A0ABP4N473</accession>
<keyword evidence="2" id="KW-1185">Reference proteome</keyword>
<sequence>MTEGSGACGIDAADLPAEQPVARILADINDFAADTRVPAGARWTLAEPGRQLDANLIHLPAGRRVDTHTEPDLDALLVVVAGSGTVGTPDDAQPVANGNLVWLPHGSTRNITAGENGLSYLTVHRRRPGLQIRPRPGP</sequence>
<dbReference type="SUPFAM" id="SSF51182">
    <property type="entry name" value="RmlC-like cupins"/>
    <property type="match status" value="1"/>
</dbReference>
<proteinExistence type="predicted"/>
<name>A0ABP4N473_9ACTN</name>
<evidence type="ECO:0000313" key="2">
    <source>
        <dbReference type="Proteomes" id="UP001500393"/>
    </source>
</evidence>
<comment type="caution">
    <text evidence="1">The sequence shown here is derived from an EMBL/GenBank/DDBJ whole genome shotgun (WGS) entry which is preliminary data.</text>
</comment>
<reference evidence="2" key="1">
    <citation type="journal article" date="2019" name="Int. J. Syst. Evol. Microbiol.">
        <title>The Global Catalogue of Microorganisms (GCM) 10K type strain sequencing project: providing services to taxonomists for standard genome sequencing and annotation.</title>
        <authorList>
            <consortium name="The Broad Institute Genomics Platform"/>
            <consortium name="The Broad Institute Genome Sequencing Center for Infectious Disease"/>
            <person name="Wu L."/>
            <person name="Ma J."/>
        </authorList>
    </citation>
    <scope>NUCLEOTIDE SEQUENCE [LARGE SCALE GENOMIC DNA]</scope>
    <source>
        <strain evidence="2">JCM 14969</strain>
    </source>
</reference>
<organism evidence="1 2">
    <name type="scientific">Kribbella sancticallisti</name>
    <dbReference type="NCBI Taxonomy" id="460087"/>
    <lineage>
        <taxon>Bacteria</taxon>
        <taxon>Bacillati</taxon>
        <taxon>Actinomycetota</taxon>
        <taxon>Actinomycetes</taxon>
        <taxon>Propionibacteriales</taxon>
        <taxon>Kribbellaceae</taxon>
        <taxon>Kribbella</taxon>
    </lineage>
</organism>
<dbReference type="Gene3D" id="2.60.120.10">
    <property type="entry name" value="Jelly Rolls"/>
    <property type="match status" value="1"/>
</dbReference>